<reference evidence="1 2" key="1">
    <citation type="submission" date="2023-07" db="EMBL/GenBank/DDBJ databases">
        <title>Description of novel actinomycetes strains, isolated from tidal flat sediment.</title>
        <authorList>
            <person name="Lu C."/>
        </authorList>
    </citation>
    <scope>NUCLEOTIDE SEQUENCE [LARGE SCALE GENOMIC DNA]</scope>
    <source>
        <strain evidence="1 2">SYSU T00b441</strain>
    </source>
</reference>
<gene>
    <name evidence="1" type="ORF">Q6348_07615</name>
</gene>
<evidence type="ECO:0000313" key="1">
    <source>
        <dbReference type="EMBL" id="MDO8107064.1"/>
    </source>
</evidence>
<organism evidence="1 2">
    <name type="scientific">Actinotalea lenta</name>
    <dbReference type="NCBI Taxonomy" id="3064654"/>
    <lineage>
        <taxon>Bacteria</taxon>
        <taxon>Bacillati</taxon>
        <taxon>Actinomycetota</taxon>
        <taxon>Actinomycetes</taxon>
        <taxon>Micrococcales</taxon>
        <taxon>Cellulomonadaceae</taxon>
        <taxon>Actinotalea</taxon>
    </lineage>
</organism>
<evidence type="ECO:0000313" key="2">
    <source>
        <dbReference type="Proteomes" id="UP001232536"/>
    </source>
</evidence>
<keyword evidence="1" id="KW-0808">Transferase</keyword>
<dbReference type="GO" id="GO:0016740">
    <property type="term" value="F:transferase activity"/>
    <property type="evidence" value="ECO:0007669"/>
    <property type="project" value="UniProtKB-KW"/>
</dbReference>
<protein>
    <submittedName>
        <fullName evidence="1">Nucleotidyl transferase AbiEii/AbiGii toxin family protein</fullName>
    </submittedName>
</protein>
<accession>A0ABT9D9X4</accession>
<comment type="caution">
    <text evidence="1">The sequence shown here is derived from an EMBL/GenBank/DDBJ whole genome shotgun (WGS) entry which is preliminary data.</text>
</comment>
<name>A0ABT9D9X4_9CELL</name>
<dbReference type="RefSeq" id="WP_304600699.1">
    <property type="nucleotide sequence ID" value="NZ_JAUQYP010000001.1"/>
</dbReference>
<dbReference type="Pfam" id="PF08843">
    <property type="entry name" value="AbiEii"/>
    <property type="match status" value="1"/>
</dbReference>
<sequence length="252" mass="27524">MSVPRREEWEGVAERFGADLEQVRRDHLISHVLAAISEGVATDDLVFIGGTALSRTHLADARLSEDIDLVALAPRGQVAAAIEASVRRGLARSHGRPTWRPALTATSGSQPATLIADDTLGVQLQLVTGEGFLWPTEIAQIEQRYSDAPPARLRTLTAPGFAAAKLATWIERHAPRDLYDLWALGERGLIDEGAVDVFVRKGPTGRPPAAWMFDTSPDEATWRRALGHQTRLRVTAAEALETVREAWRATSD</sequence>
<dbReference type="Gene3D" id="3.10.450.620">
    <property type="entry name" value="JHP933, nucleotidyltransferase-like core domain"/>
    <property type="match status" value="1"/>
</dbReference>
<dbReference type="EMBL" id="JAUQYP010000001">
    <property type="protein sequence ID" value="MDO8107064.1"/>
    <property type="molecule type" value="Genomic_DNA"/>
</dbReference>
<keyword evidence="2" id="KW-1185">Reference proteome</keyword>
<dbReference type="Proteomes" id="UP001232536">
    <property type="component" value="Unassembled WGS sequence"/>
</dbReference>
<dbReference type="InterPro" id="IPR014942">
    <property type="entry name" value="AbiEii"/>
</dbReference>
<proteinExistence type="predicted"/>